<dbReference type="Proteomes" id="UP000572680">
    <property type="component" value="Unassembled WGS sequence"/>
</dbReference>
<proteinExistence type="predicted"/>
<comment type="caution">
    <text evidence="1">The sequence shown here is derived from an EMBL/GenBank/DDBJ whole genome shotgun (WGS) entry which is preliminary data.</text>
</comment>
<protein>
    <submittedName>
        <fullName evidence="1">Uncharacterized protein</fullName>
    </submittedName>
</protein>
<keyword evidence="2" id="KW-1185">Reference proteome</keyword>
<dbReference type="RefSeq" id="WP_182849502.1">
    <property type="nucleotide sequence ID" value="NZ_BAAALP010000091.1"/>
</dbReference>
<reference evidence="1 2" key="1">
    <citation type="submission" date="2020-08" db="EMBL/GenBank/DDBJ databases">
        <title>Genomic Encyclopedia of Type Strains, Phase IV (KMG-IV): sequencing the most valuable type-strain genomes for metagenomic binning, comparative biology and taxonomic classification.</title>
        <authorList>
            <person name="Goeker M."/>
        </authorList>
    </citation>
    <scope>NUCLEOTIDE SEQUENCE [LARGE SCALE GENOMIC DNA]</scope>
    <source>
        <strain evidence="1 2">DSM 44197</strain>
    </source>
</reference>
<dbReference type="EMBL" id="JACJIA010000029">
    <property type="protein sequence ID" value="MBA8957706.1"/>
    <property type="molecule type" value="Genomic_DNA"/>
</dbReference>
<dbReference type="AlphaFoldDB" id="A0A7W3M0G1"/>
<evidence type="ECO:0000313" key="2">
    <source>
        <dbReference type="Proteomes" id="UP000572680"/>
    </source>
</evidence>
<sequence>MAEISELASIEFEGSLGEAFKLYGEALEEIADRWATELALAAADAEAAMTTMSGHLLLFGLDTRVKARRTAKRLKRAQEMVDALAARGDKFHRDYRKHFRAD</sequence>
<evidence type="ECO:0000313" key="1">
    <source>
        <dbReference type="EMBL" id="MBA8957706.1"/>
    </source>
</evidence>
<organism evidence="1 2">
    <name type="scientific">Actinomadura namibiensis</name>
    <dbReference type="NCBI Taxonomy" id="182080"/>
    <lineage>
        <taxon>Bacteria</taxon>
        <taxon>Bacillati</taxon>
        <taxon>Actinomycetota</taxon>
        <taxon>Actinomycetes</taxon>
        <taxon>Streptosporangiales</taxon>
        <taxon>Thermomonosporaceae</taxon>
        <taxon>Actinomadura</taxon>
    </lineage>
</organism>
<accession>A0A7W3M0G1</accession>
<gene>
    <name evidence="1" type="ORF">HNR61_009405</name>
</gene>
<name>A0A7W3M0G1_ACTNM</name>